<keyword evidence="1" id="KW-0472">Membrane</keyword>
<evidence type="ECO:0000256" key="1">
    <source>
        <dbReference type="SAM" id="Phobius"/>
    </source>
</evidence>
<gene>
    <name evidence="4" type="primary">LOC107435791</name>
</gene>
<keyword evidence="1" id="KW-0812">Transmembrane</keyword>
<accession>A0ABM3ZSL6</accession>
<reference evidence="4" key="1">
    <citation type="submission" date="2025-08" db="UniProtKB">
        <authorList>
            <consortium name="RefSeq"/>
        </authorList>
    </citation>
    <scope>IDENTIFICATION</scope>
    <source>
        <tissue evidence="4">Seedling</tissue>
    </source>
</reference>
<feature type="transmembrane region" description="Helical" evidence="1">
    <location>
        <begin position="72"/>
        <end position="91"/>
    </location>
</feature>
<keyword evidence="1" id="KW-1133">Transmembrane helix</keyword>
<name>A0ABM3ZSL6_ZIZJJ</name>
<keyword evidence="2" id="KW-0732">Signal</keyword>
<evidence type="ECO:0000313" key="3">
    <source>
        <dbReference type="Proteomes" id="UP001652623"/>
    </source>
</evidence>
<dbReference type="GeneID" id="107435791"/>
<dbReference type="RefSeq" id="XP_060667473.1">
    <property type="nucleotide sequence ID" value="XM_060811490.1"/>
</dbReference>
<feature type="chain" id="PRO_5045903525" evidence="2">
    <location>
        <begin position="20"/>
        <end position="140"/>
    </location>
</feature>
<protein>
    <submittedName>
        <fullName evidence="4">Uncharacterized protein LOC107435791 isoform X1</fullName>
    </submittedName>
</protein>
<proteinExistence type="predicted"/>
<evidence type="ECO:0000256" key="2">
    <source>
        <dbReference type="SAM" id="SignalP"/>
    </source>
</evidence>
<sequence length="140" mass="16937">MVLHCLWCNFLFLTFHSLSIRKTTKIFMCWSLLPFCRYIGRPRKCWMLQCLDVCLLQKVGHSLSWFDAPDPFKIKVFYSIYVVLVVLNLWLKKKKKNCNMYAGWWPEKLIWLQTTITFYGQEHSILWCSRKWFGSQPWKG</sequence>
<evidence type="ECO:0000313" key="4">
    <source>
        <dbReference type="RefSeq" id="XP_060667473.1"/>
    </source>
</evidence>
<keyword evidence="3" id="KW-1185">Reference proteome</keyword>
<feature type="signal peptide" evidence="2">
    <location>
        <begin position="1"/>
        <end position="19"/>
    </location>
</feature>
<dbReference type="Proteomes" id="UP001652623">
    <property type="component" value="Chromosome 9"/>
</dbReference>
<organism evidence="3 4">
    <name type="scientific">Ziziphus jujuba</name>
    <name type="common">Chinese jujube</name>
    <name type="synonym">Ziziphus sativa</name>
    <dbReference type="NCBI Taxonomy" id="326968"/>
    <lineage>
        <taxon>Eukaryota</taxon>
        <taxon>Viridiplantae</taxon>
        <taxon>Streptophyta</taxon>
        <taxon>Embryophyta</taxon>
        <taxon>Tracheophyta</taxon>
        <taxon>Spermatophyta</taxon>
        <taxon>Magnoliopsida</taxon>
        <taxon>eudicotyledons</taxon>
        <taxon>Gunneridae</taxon>
        <taxon>Pentapetalae</taxon>
        <taxon>rosids</taxon>
        <taxon>fabids</taxon>
        <taxon>Rosales</taxon>
        <taxon>Rhamnaceae</taxon>
        <taxon>Paliureae</taxon>
        <taxon>Ziziphus</taxon>
    </lineage>
</organism>